<evidence type="ECO:0000256" key="2">
    <source>
        <dbReference type="ARBA" id="ARBA00022679"/>
    </source>
</evidence>
<dbReference type="CDD" id="cd06661">
    <property type="entry name" value="GGCT_like"/>
    <property type="match status" value="1"/>
</dbReference>
<dbReference type="OrthoDB" id="1044435at2759"/>
<comment type="similarity">
    <text evidence="1">Belongs to the gamma-glutamylcyclotransferase family.</text>
</comment>
<sequence length="89" mass="9927">MHAAFFYGSLMHPKVLHAVIARSGMSGAHMDRCSNHLSMQGYRRHPVHHADYPACIRGQAEDMVVGVLVRGLTDEHLCLLDIFEGDVSR</sequence>
<feature type="domain" description="Gamma-glutamylcyclotransferase AIG2-like" evidence="4">
    <location>
        <begin position="5"/>
        <end position="85"/>
    </location>
</feature>
<dbReference type="SUPFAM" id="SSF110857">
    <property type="entry name" value="Gamma-glutamyl cyclotransferase-like"/>
    <property type="match status" value="1"/>
</dbReference>
<evidence type="ECO:0000256" key="1">
    <source>
        <dbReference type="ARBA" id="ARBA00008861"/>
    </source>
</evidence>
<reference evidence="6" key="1">
    <citation type="journal article" date="2018" name="Nat. Microbiol.">
        <title>Leveraging single-cell genomics to expand the fungal tree of life.</title>
        <authorList>
            <person name="Ahrendt S.R."/>
            <person name="Quandt C.A."/>
            <person name="Ciobanu D."/>
            <person name="Clum A."/>
            <person name="Salamov A."/>
            <person name="Andreopoulos B."/>
            <person name="Cheng J.F."/>
            <person name="Woyke T."/>
            <person name="Pelin A."/>
            <person name="Henrissat B."/>
            <person name="Reynolds N.K."/>
            <person name="Benny G.L."/>
            <person name="Smith M.E."/>
            <person name="James T.Y."/>
            <person name="Grigoriev I.V."/>
        </authorList>
    </citation>
    <scope>NUCLEOTIDE SEQUENCE [LARGE SCALE GENOMIC DNA]</scope>
    <source>
        <strain evidence="6">Benny S71-1</strain>
    </source>
</reference>
<dbReference type="Gene3D" id="3.10.490.10">
    <property type="entry name" value="Gamma-glutamyl cyclotransferase-like"/>
    <property type="match status" value="1"/>
</dbReference>
<dbReference type="InterPro" id="IPR045038">
    <property type="entry name" value="AIG2-like"/>
</dbReference>
<keyword evidence="2" id="KW-0808">Transferase</keyword>
<dbReference type="Pfam" id="PF06094">
    <property type="entry name" value="GGACT"/>
    <property type="match status" value="1"/>
</dbReference>
<dbReference type="InterPro" id="IPR009288">
    <property type="entry name" value="AIG2-like_dom"/>
</dbReference>
<evidence type="ECO:0000259" key="4">
    <source>
        <dbReference type="Pfam" id="PF06094"/>
    </source>
</evidence>
<organism evidence="5 6">
    <name type="scientific">Syncephalis pseudoplumigaleata</name>
    <dbReference type="NCBI Taxonomy" id="1712513"/>
    <lineage>
        <taxon>Eukaryota</taxon>
        <taxon>Fungi</taxon>
        <taxon>Fungi incertae sedis</taxon>
        <taxon>Zoopagomycota</taxon>
        <taxon>Zoopagomycotina</taxon>
        <taxon>Zoopagomycetes</taxon>
        <taxon>Zoopagales</taxon>
        <taxon>Piptocephalidaceae</taxon>
        <taxon>Syncephalis</taxon>
    </lineage>
</organism>
<evidence type="ECO:0000256" key="3">
    <source>
        <dbReference type="ARBA" id="ARBA00030602"/>
    </source>
</evidence>
<keyword evidence="6" id="KW-1185">Reference proteome</keyword>
<accession>A0A4P9Z6X3</accession>
<evidence type="ECO:0000313" key="5">
    <source>
        <dbReference type="EMBL" id="RKP27932.1"/>
    </source>
</evidence>
<dbReference type="AlphaFoldDB" id="A0A4P9Z6X3"/>
<protein>
    <recommendedName>
        <fullName evidence="3">Putative gamma-glutamylcyclotransferase</fullName>
    </recommendedName>
</protein>
<dbReference type="Proteomes" id="UP000278143">
    <property type="component" value="Unassembled WGS sequence"/>
</dbReference>
<dbReference type="InterPro" id="IPR036568">
    <property type="entry name" value="GGCT-like_sf"/>
</dbReference>
<dbReference type="PANTHER" id="PTHR31544">
    <property type="entry name" value="AIG2-LIKE PROTEIN D"/>
    <property type="match status" value="1"/>
</dbReference>
<dbReference type="EMBL" id="KZ989134">
    <property type="protein sequence ID" value="RKP27932.1"/>
    <property type="molecule type" value="Genomic_DNA"/>
</dbReference>
<dbReference type="GO" id="GO:0016740">
    <property type="term" value="F:transferase activity"/>
    <property type="evidence" value="ECO:0007669"/>
    <property type="project" value="UniProtKB-KW"/>
</dbReference>
<name>A0A4P9Z6X3_9FUNG</name>
<proteinExistence type="inferred from homology"/>
<dbReference type="PANTHER" id="PTHR31544:SF2">
    <property type="entry name" value="AIG2-LIKE PROTEIN D"/>
    <property type="match status" value="1"/>
</dbReference>
<dbReference type="InterPro" id="IPR013024">
    <property type="entry name" value="GGCT-like"/>
</dbReference>
<gene>
    <name evidence="5" type="ORF">SYNPS1DRAFT_11937</name>
</gene>
<evidence type="ECO:0000313" key="6">
    <source>
        <dbReference type="Proteomes" id="UP000278143"/>
    </source>
</evidence>